<comment type="caution">
    <text evidence="1">The sequence shown here is derived from an EMBL/GenBank/DDBJ whole genome shotgun (WGS) entry which is preliminary data.</text>
</comment>
<protein>
    <submittedName>
        <fullName evidence="1">Uncharacterized protein</fullName>
    </submittedName>
</protein>
<evidence type="ECO:0000313" key="2">
    <source>
        <dbReference type="Proteomes" id="UP000597762"/>
    </source>
</evidence>
<dbReference type="AlphaFoldDB" id="A0A812E8Q5"/>
<dbReference type="Proteomes" id="UP000597762">
    <property type="component" value="Unassembled WGS sequence"/>
</dbReference>
<gene>
    <name evidence="1" type="ORF">SPHA_69222</name>
</gene>
<name>A0A812E8Q5_ACAPH</name>
<keyword evidence="2" id="KW-1185">Reference proteome</keyword>
<proteinExistence type="predicted"/>
<evidence type="ECO:0000313" key="1">
    <source>
        <dbReference type="EMBL" id="CAE1318778.1"/>
    </source>
</evidence>
<reference evidence="1" key="1">
    <citation type="submission" date="2021-01" db="EMBL/GenBank/DDBJ databases">
        <authorList>
            <person name="Li R."/>
            <person name="Bekaert M."/>
        </authorList>
    </citation>
    <scope>NUCLEOTIDE SEQUENCE</scope>
    <source>
        <strain evidence="1">Farmed</strain>
    </source>
</reference>
<organism evidence="1 2">
    <name type="scientific">Acanthosepion pharaonis</name>
    <name type="common">Pharaoh cuttlefish</name>
    <name type="synonym">Sepia pharaonis</name>
    <dbReference type="NCBI Taxonomy" id="158019"/>
    <lineage>
        <taxon>Eukaryota</taxon>
        <taxon>Metazoa</taxon>
        <taxon>Spiralia</taxon>
        <taxon>Lophotrochozoa</taxon>
        <taxon>Mollusca</taxon>
        <taxon>Cephalopoda</taxon>
        <taxon>Coleoidea</taxon>
        <taxon>Decapodiformes</taxon>
        <taxon>Sepiida</taxon>
        <taxon>Sepiina</taxon>
        <taxon>Sepiidae</taxon>
        <taxon>Acanthosepion</taxon>
    </lineage>
</organism>
<dbReference type="EMBL" id="CAHIKZ030005066">
    <property type="protein sequence ID" value="CAE1318778.1"/>
    <property type="molecule type" value="Genomic_DNA"/>
</dbReference>
<accession>A0A812E8Q5</accession>
<dbReference type="OrthoDB" id="6158205at2759"/>
<sequence>MHRLITIRNSIPKSLNKTQLTNRTQIITNFDVVTSPPKSNIPTLNLIFSSQVSGKLSDDNVLQFNIYSKGEQSKIVEAYLWLFIKKRQRVPVRAKGRRIIIHVYEINPETGNETLMTSLKTRIKKSQYQKIVLPVQRLSAYTADKISSMTLPDSKKGTKDDVSPSAKATGVNALRLRITCERCGRKIRPMLLYKSRRKKRPSDRLRFLRTRRLNKDKPFLILYRQQA</sequence>